<dbReference type="PROSITE" id="PS50043">
    <property type="entry name" value="HTH_LUXR_2"/>
    <property type="match status" value="1"/>
</dbReference>
<dbReference type="EMBL" id="JANFAV010000001">
    <property type="protein sequence ID" value="MCW6533695.1"/>
    <property type="molecule type" value="Genomic_DNA"/>
</dbReference>
<dbReference type="Proteomes" id="UP001165565">
    <property type="component" value="Unassembled WGS sequence"/>
</dbReference>
<dbReference type="InterPro" id="IPR000792">
    <property type="entry name" value="Tscrpt_reg_LuxR_C"/>
</dbReference>
<dbReference type="SMART" id="SM00421">
    <property type="entry name" value="HTH_LUXR"/>
    <property type="match status" value="1"/>
</dbReference>
<dbReference type="Gene3D" id="1.10.10.10">
    <property type="entry name" value="Winged helix-like DNA-binding domain superfamily/Winged helix DNA-binding domain"/>
    <property type="match status" value="1"/>
</dbReference>
<dbReference type="InterPro" id="IPR036388">
    <property type="entry name" value="WH-like_DNA-bd_sf"/>
</dbReference>
<dbReference type="GO" id="GO:0003677">
    <property type="term" value="F:DNA binding"/>
    <property type="evidence" value="ECO:0007669"/>
    <property type="project" value="UniProtKB-KW"/>
</dbReference>
<keyword evidence="2" id="KW-0238">DNA-binding</keyword>
<gene>
    <name evidence="5" type="ORF">NEE01_02735</name>
</gene>
<evidence type="ECO:0000256" key="3">
    <source>
        <dbReference type="ARBA" id="ARBA00023163"/>
    </source>
</evidence>
<dbReference type="GO" id="GO:0006355">
    <property type="term" value="P:regulation of DNA-templated transcription"/>
    <property type="evidence" value="ECO:0007669"/>
    <property type="project" value="InterPro"/>
</dbReference>
<evidence type="ECO:0000256" key="1">
    <source>
        <dbReference type="ARBA" id="ARBA00023015"/>
    </source>
</evidence>
<sequence length="150" mass="16622">MAIVIAHDSYVVALTAHRTVARSGFTDAERDRMEGFRPHILRCYRQALERVVAKLTPTDRLRMAFPGLTARQLDVATWLARGKANEDIADILGLGIDTVKAHVKALYRKIGSESRLAAAVVAHTALPFSDMPPLWTLEPEAWGNFSSPTR</sequence>
<dbReference type="Pfam" id="PF00196">
    <property type="entry name" value="GerE"/>
    <property type="match status" value="1"/>
</dbReference>
<keyword evidence="1" id="KW-0805">Transcription regulation</keyword>
<dbReference type="PANTHER" id="PTHR44688">
    <property type="entry name" value="DNA-BINDING TRANSCRIPTIONAL ACTIVATOR DEVR_DOSR"/>
    <property type="match status" value="1"/>
</dbReference>
<evidence type="ECO:0000256" key="2">
    <source>
        <dbReference type="ARBA" id="ARBA00023125"/>
    </source>
</evidence>
<dbReference type="SUPFAM" id="SSF46894">
    <property type="entry name" value="C-terminal effector domain of the bipartite response regulators"/>
    <property type="match status" value="1"/>
</dbReference>
<accession>A0AA41Z527</accession>
<name>A0AA41Z527_9SPHN</name>
<evidence type="ECO:0000259" key="4">
    <source>
        <dbReference type="PROSITE" id="PS50043"/>
    </source>
</evidence>
<feature type="domain" description="HTH luxR-type" evidence="4">
    <location>
        <begin position="61"/>
        <end position="126"/>
    </location>
</feature>
<keyword evidence="3" id="KW-0804">Transcription</keyword>
<dbReference type="PRINTS" id="PR00038">
    <property type="entry name" value="HTHLUXR"/>
</dbReference>
<dbReference type="InterPro" id="IPR016032">
    <property type="entry name" value="Sig_transdc_resp-reg_C-effctor"/>
</dbReference>
<keyword evidence="6" id="KW-1185">Reference proteome</keyword>
<dbReference type="PROSITE" id="PS00622">
    <property type="entry name" value="HTH_LUXR_1"/>
    <property type="match status" value="1"/>
</dbReference>
<dbReference type="PANTHER" id="PTHR44688:SF16">
    <property type="entry name" value="DNA-BINDING TRANSCRIPTIONAL ACTIVATOR DEVR_DOSR"/>
    <property type="match status" value="1"/>
</dbReference>
<evidence type="ECO:0000313" key="5">
    <source>
        <dbReference type="EMBL" id="MCW6533695.1"/>
    </source>
</evidence>
<dbReference type="RefSeq" id="WP_265267722.1">
    <property type="nucleotide sequence ID" value="NZ_JANFAV010000001.1"/>
</dbReference>
<organism evidence="5 6">
    <name type="scientific">Sphingomonas lycopersici</name>
    <dbReference type="NCBI Taxonomy" id="2951807"/>
    <lineage>
        <taxon>Bacteria</taxon>
        <taxon>Pseudomonadati</taxon>
        <taxon>Pseudomonadota</taxon>
        <taxon>Alphaproteobacteria</taxon>
        <taxon>Sphingomonadales</taxon>
        <taxon>Sphingomonadaceae</taxon>
        <taxon>Sphingomonas</taxon>
    </lineage>
</organism>
<dbReference type="CDD" id="cd06170">
    <property type="entry name" value="LuxR_C_like"/>
    <property type="match status" value="1"/>
</dbReference>
<dbReference type="AlphaFoldDB" id="A0AA41Z527"/>
<reference evidence="5" key="1">
    <citation type="submission" date="2022-06" db="EMBL/GenBank/DDBJ databases">
        <title>Sphingomonas sp. nov. isolated from rhizosphere soil of tomato.</title>
        <authorList>
            <person name="Dong H."/>
            <person name="Gao R."/>
        </authorList>
    </citation>
    <scope>NUCLEOTIDE SEQUENCE</scope>
    <source>
        <strain evidence="5">MMSM24</strain>
    </source>
</reference>
<evidence type="ECO:0000313" key="6">
    <source>
        <dbReference type="Proteomes" id="UP001165565"/>
    </source>
</evidence>
<comment type="caution">
    <text evidence="5">The sequence shown here is derived from an EMBL/GenBank/DDBJ whole genome shotgun (WGS) entry which is preliminary data.</text>
</comment>
<protein>
    <submittedName>
        <fullName evidence="5">Helix-turn-helix transcriptional regulator</fullName>
    </submittedName>
</protein>
<proteinExistence type="predicted"/>